<dbReference type="GO" id="GO:0016301">
    <property type="term" value="F:kinase activity"/>
    <property type="evidence" value="ECO:0007669"/>
    <property type="project" value="UniProtKB-KW"/>
</dbReference>
<dbReference type="PANTHER" id="PTHR33799">
    <property type="entry name" value="PTS PERMEASE-RELATED-RELATED"/>
    <property type="match status" value="1"/>
</dbReference>
<evidence type="ECO:0000259" key="8">
    <source>
        <dbReference type="PROSITE" id="PS51096"/>
    </source>
</evidence>
<dbReference type="GO" id="GO:0005737">
    <property type="term" value="C:cytoplasm"/>
    <property type="evidence" value="ECO:0007669"/>
    <property type="project" value="UniProtKB-SubCell"/>
</dbReference>
<evidence type="ECO:0000256" key="6">
    <source>
        <dbReference type="ARBA" id="ARBA00022683"/>
    </source>
</evidence>
<accession>A0A5Q8BT98</accession>
<evidence type="ECO:0000256" key="2">
    <source>
        <dbReference type="ARBA" id="ARBA00022448"/>
    </source>
</evidence>
<reference evidence="10 12" key="2">
    <citation type="submission" date="2020-03" db="EMBL/GenBank/DDBJ databases">
        <title>Complete genome sequence of Lactobacillus paracasei strain NFFJ04, isolated from animal feed.</title>
        <authorList>
            <person name="Jung J.Y."/>
        </authorList>
    </citation>
    <scope>NUCLEOTIDE SEQUENCE [LARGE SCALE GENOMIC DNA]</scope>
    <source>
        <strain evidence="10 12">NFFJ04</strain>
        <plasmid evidence="10 12">pLPCN-2</plasmid>
    </source>
</reference>
<dbReference type="Proteomes" id="UP000234512">
    <property type="component" value="Unassembled WGS sequence"/>
</dbReference>
<keyword evidence="3" id="KW-0963">Cytoplasm</keyword>
<evidence type="ECO:0000256" key="4">
    <source>
        <dbReference type="ARBA" id="ARBA00022597"/>
    </source>
</evidence>
<evidence type="ECO:0000313" key="10">
    <source>
        <dbReference type="EMBL" id="QOP57191.1"/>
    </source>
</evidence>
<dbReference type="InterPro" id="IPR004701">
    <property type="entry name" value="PTS_EIIA_man-typ"/>
</dbReference>
<keyword evidence="4 10" id="KW-0762">Sugar transport</keyword>
<keyword evidence="6" id="KW-0598">Phosphotransferase system</keyword>
<accession>K0N2D8</accession>
<dbReference type="InterPro" id="IPR036662">
    <property type="entry name" value="PTS_EIIA_man-typ_sf"/>
</dbReference>
<keyword evidence="5" id="KW-0808">Transferase</keyword>
<dbReference type="GO" id="GO:0016020">
    <property type="term" value="C:membrane"/>
    <property type="evidence" value="ECO:0007669"/>
    <property type="project" value="InterPro"/>
</dbReference>
<proteinExistence type="predicted"/>
<dbReference type="Proteomes" id="UP000593972">
    <property type="component" value="Plasmid pLPCN-2"/>
</dbReference>
<dbReference type="KEGG" id="lce:LC2W_0638"/>
<dbReference type="Pfam" id="PF03610">
    <property type="entry name" value="EIIA-man"/>
    <property type="match status" value="1"/>
</dbReference>
<organism evidence="9 11">
    <name type="scientific">Lacticaseibacillus paracasei</name>
    <name type="common">Lactobacillus paracasei</name>
    <dbReference type="NCBI Taxonomy" id="1597"/>
    <lineage>
        <taxon>Bacteria</taxon>
        <taxon>Bacillati</taxon>
        <taxon>Bacillota</taxon>
        <taxon>Bacilli</taxon>
        <taxon>Lactobacillales</taxon>
        <taxon>Lactobacillaceae</taxon>
        <taxon>Lacticaseibacillus</taxon>
    </lineage>
</organism>
<name>A0A5Q8BT98_LACPA</name>
<dbReference type="EMBL" id="PKQJ01000036">
    <property type="protein sequence ID" value="PLC44954.1"/>
    <property type="molecule type" value="Genomic_DNA"/>
</dbReference>
<evidence type="ECO:0000313" key="9">
    <source>
        <dbReference type="EMBL" id="PLC44954.1"/>
    </source>
</evidence>
<evidence type="ECO:0000256" key="3">
    <source>
        <dbReference type="ARBA" id="ARBA00022490"/>
    </source>
</evidence>
<evidence type="ECO:0000256" key="1">
    <source>
        <dbReference type="ARBA" id="ARBA00004496"/>
    </source>
</evidence>
<evidence type="ECO:0000256" key="5">
    <source>
        <dbReference type="ARBA" id="ARBA00022679"/>
    </source>
</evidence>
<feature type="domain" description="PTS EIIA type-4" evidence="8">
    <location>
        <begin position="1"/>
        <end position="123"/>
    </location>
</feature>
<keyword evidence="10" id="KW-0614">Plasmid</keyword>
<dbReference type="EMBL" id="CP050502">
    <property type="protein sequence ID" value="QOP57191.1"/>
    <property type="molecule type" value="Genomic_DNA"/>
</dbReference>
<dbReference type="GO" id="GO:0009401">
    <property type="term" value="P:phosphoenolpyruvate-dependent sugar phosphotransferase system"/>
    <property type="evidence" value="ECO:0007669"/>
    <property type="project" value="UniProtKB-KW"/>
</dbReference>
<geneLocation type="plasmid" evidence="10 12">
    <name>pLPCN-2</name>
</geneLocation>
<dbReference type="InterPro" id="IPR033887">
    <property type="entry name" value="PTS_IIA_man"/>
</dbReference>
<dbReference type="CDD" id="cd00006">
    <property type="entry name" value="PTS_IIA_man"/>
    <property type="match status" value="1"/>
</dbReference>
<dbReference type="AlphaFoldDB" id="A0A5Q8BT98"/>
<dbReference type="KEGG" id="lcs:LCBD_0636"/>
<dbReference type="PANTHER" id="PTHR33799:SF1">
    <property type="entry name" value="PTS SYSTEM MANNOSE-SPECIFIC EIIAB COMPONENT-RELATED"/>
    <property type="match status" value="1"/>
</dbReference>
<reference evidence="9 11" key="1">
    <citation type="journal article" date="2018" name="Genome Announc.">
        <title>Draft Genome Sequence of Lactobacillus paracasei DUP 13076, Which Exhibits Potent Antipathogenic Effects against Salmonella enterica Serovars Enteritidis, Typhimurium, and Heidelberg.</title>
        <authorList>
            <person name="Muyyarikkandy M.S."/>
            <person name="Alqahtani F.H."/>
            <person name="Mandoiu I."/>
            <person name="Amalaradjou M.A."/>
        </authorList>
    </citation>
    <scope>NUCLEOTIDE SEQUENCE [LARGE SCALE GENOMIC DNA]</scope>
    <source>
        <strain evidence="9 11">DUP 13076</strain>
    </source>
</reference>
<protein>
    <submittedName>
        <fullName evidence="9">PTS N'-diacetylchitobiose transporter subunit IIA</fullName>
    </submittedName>
    <submittedName>
        <fullName evidence="10">PTS sugar transporter subunit IIA</fullName>
    </submittedName>
</protein>
<dbReference type="PROSITE" id="PS51096">
    <property type="entry name" value="PTS_EIIA_TYPE_4"/>
    <property type="match status" value="1"/>
</dbReference>
<dbReference type="Gene3D" id="3.40.50.510">
    <property type="entry name" value="Phosphotransferase system, mannose-type IIA component"/>
    <property type="match status" value="1"/>
</dbReference>
<evidence type="ECO:0000256" key="7">
    <source>
        <dbReference type="ARBA" id="ARBA00022777"/>
    </source>
</evidence>
<dbReference type="SUPFAM" id="SSF53062">
    <property type="entry name" value="PTS system fructose IIA component-like"/>
    <property type="match status" value="1"/>
</dbReference>
<gene>
    <name evidence="9" type="ORF">C0Q90_15390</name>
    <name evidence="10" type="ORF">HCJ88_15510</name>
</gene>
<evidence type="ECO:0000313" key="12">
    <source>
        <dbReference type="Proteomes" id="UP000593972"/>
    </source>
</evidence>
<dbReference type="RefSeq" id="WP_012491093.1">
    <property type="nucleotide sequence ID" value="NC_010999.1"/>
</dbReference>
<comment type="subcellular location">
    <subcellularLocation>
        <location evidence="1">Cytoplasm</location>
    </subcellularLocation>
</comment>
<sequence length="139" mass="14417">MKIIIATHAQAASGLVSAFTMIAGDGDVFKTCLLNDSGIADFSKRLNQLLASFQGEDILLLTDVKGGTPFNEAYKYGLEHPQTTAVISGVNLPMLLELGTTPLDGQSLSAVAQIALSAGNAGITAADLTATDTNDDLDF</sequence>
<keyword evidence="2" id="KW-0813">Transport</keyword>
<dbReference type="InterPro" id="IPR051471">
    <property type="entry name" value="Bacterial_PTS_sugar_comp"/>
</dbReference>
<evidence type="ECO:0000313" key="11">
    <source>
        <dbReference type="Proteomes" id="UP000234512"/>
    </source>
</evidence>
<keyword evidence="7" id="KW-0418">Kinase</keyword>